<evidence type="ECO:0000256" key="2">
    <source>
        <dbReference type="ARBA" id="ARBA00009533"/>
    </source>
</evidence>
<evidence type="ECO:0000256" key="6">
    <source>
        <dbReference type="PIRSR" id="PIRSR602129-50"/>
    </source>
</evidence>
<dbReference type="OrthoDB" id="639767at2759"/>
<dbReference type="GO" id="GO:0006520">
    <property type="term" value="P:amino acid metabolic process"/>
    <property type="evidence" value="ECO:0007669"/>
    <property type="project" value="InterPro"/>
</dbReference>
<dbReference type="InterPro" id="IPR021115">
    <property type="entry name" value="Pyridoxal-P_BS"/>
</dbReference>
<dbReference type="EMBL" id="OOIN01000033">
    <property type="protein sequence ID" value="SPO30492.1"/>
    <property type="molecule type" value="Genomic_DNA"/>
</dbReference>
<dbReference type="PANTHER" id="PTHR11999">
    <property type="entry name" value="GROUP II PYRIDOXAL-5-PHOSPHATE DECARBOXYLASE"/>
    <property type="match status" value="1"/>
</dbReference>
<dbReference type="GO" id="GO:0016831">
    <property type="term" value="F:carboxy-lyase activity"/>
    <property type="evidence" value="ECO:0007669"/>
    <property type="project" value="UniProtKB-KW"/>
</dbReference>
<name>A0A5C3EJ80_9BASI</name>
<evidence type="ECO:0000256" key="1">
    <source>
        <dbReference type="ARBA" id="ARBA00001933"/>
    </source>
</evidence>
<dbReference type="GO" id="GO:0030170">
    <property type="term" value="F:pyridoxal phosphate binding"/>
    <property type="evidence" value="ECO:0007669"/>
    <property type="project" value="InterPro"/>
</dbReference>
<accession>A0A5C3EJ80</accession>
<dbReference type="InterPro" id="IPR015421">
    <property type="entry name" value="PyrdxlP-dep_Trfase_major"/>
</dbReference>
<evidence type="ECO:0000313" key="8">
    <source>
        <dbReference type="EMBL" id="SPO30492.1"/>
    </source>
</evidence>
<dbReference type="PRINTS" id="PR00800">
    <property type="entry name" value="YHDCRBOXLASE"/>
</dbReference>
<dbReference type="InterPro" id="IPR015422">
    <property type="entry name" value="PyrdxlP-dep_Trfase_small"/>
</dbReference>
<reference evidence="8 9" key="1">
    <citation type="submission" date="2018-03" db="EMBL/GenBank/DDBJ databases">
        <authorList>
            <person name="Guldener U."/>
        </authorList>
    </citation>
    <scope>NUCLEOTIDE SEQUENCE [LARGE SCALE GENOMIC DNA]</scope>
    <source>
        <strain evidence="8 9">NBRC100155</strain>
    </source>
</reference>
<dbReference type="Pfam" id="PF00282">
    <property type="entry name" value="Pyridoxal_deC"/>
    <property type="match status" value="2"/>
</dbReference>
<dbReference type="PROSITE" id="PS00392">
    <property type="entry name" value="DDC_GAD_HDC_YDC"/>
    <property type="match status" value="1"/>
</dbReference>
<gene>
    <name evidence="8" type="ORF">UTRI_06422</name>
</gene>
<keyword evidence="3" id="KW-0210">Decarboxylase</keyword>
<dbReference type="GO" id="GO:0005737">
    <property type="term" value="C:cytoplasm"/>
    <property type="evidence" value="ECO:0007669"/>
    <property type="project" value="TreeGrafter"/>
</dbReference>
<evidence type="ECO:0000256" key="5">
    <source>
        <dbReference type="ARBA" id="ARBA00023239"/>
    </source>
</evidence>
<comment type="cofactor">
    <cofactor evidence="1 6 7">
        <name>pyridoxal 5'-phosphate</name>
        <dbReference type="ChEBI" id="CHEBI:597326"/>
    </cofactor>
</comment>
<dbReference type="Proteomes" id="UP000324022">
    <property type="component" value="Unassembled WGS sequence"/>
</dbReference>
<feature type="modified residue" description="N6-(pyridoxal phosphate)lysine" evidence="6">
    <location>
        <position position="355"/>
    </location>
</feature>
<dbReference type="GO" id="GO:0019752">
    <property type="term" value="P:carboxylic acid metabolic process"/>
    <property type="evidence" value="ECO:0007669"/>
    <property type="project" value="InterPro"/>
</dbReference>
<evidence type="ECO:0000256" key="3">
    <source>
        <dbReference type="ARBA" id="ARBA00022793"/>
    </source>
</evidence>
<evidence type="ECO:0000256" key="7">
    <source>
        <dbReference type="RuleBase" id="RU000382"/>
    </source>
</evidence>
<protein>
    <submittedName>
        <fullName evidence="8">Related to Aromatic-L-amino-acid decarboxylase</fullName>
    </submittedName>
</protein>
<dbReference type="AlphaFoldDB" id="A0A5C3EJ80"/>
<dbReference type="InterPro" id="IPR010977">
    <property type="entry name" value="Aromatic_deC"/>
</dbReference>
<dbReference type="InterPro" id="IPR002129">
    <property type="entry name" value="PyrdxlP-dep_de-COase"/>
</dbReference>
<dbReference type="Gene3D" id="3.90.1150.10">
    <property type="entry name" value="Aspartate Aminotransferase, domain 1"/>
    <property type="match status" value="1"/>
</dbReference>
<proteinExistence type="inferred from homology"/>
<evidence type="ECO:0000313" key="9">
    <source>
        <dbReference type="Proteomes" id="UP000324022"/>
    </source>
</evidence>
<dbReference type="InterPro" id="IPR015424">
    <property type="entry name" value="PyrdxlP-dep_Trfase"/>
</dbReference>
<dbReference type="PANTHER" id="PTHR11999:SF70">
    <property type="entry name" value="MIP05841P"/>
    <property type="match status" value="1"/>
</dbReference>
<dbReference type="Gene3D" id="1.20.1340.10">
    <property type="entry name" value="dopa decarboxylase, N-terminal domain"/>
    <property type="match status" value="1"/>
</dbReference>
<comment type="similarity">
    <text evidence="2 7">Belongs to the group II decarboxylase family.</text>
</comment>
<dbReference type="Gene3D" id="3.40.640.10">
    <property type="entry name" value="Type I PLP-dependent aspartate aminotransferase-like (Major domain)"/>
    <property type="match status" value="1"/>
</dbReference>
<evidence type="ECO:0000256" key="4">
    <source>
        <dbReference type="ARBA" id="ARBA00022898"/>
    </source>
</evidence>
<keyword evidence="9" id="KW-1185">Reference proteome</keyword>
<sequence>MDIEGFRKAGYAAVDRICDYYSSLSSLPVSSSVQPGFLSSSIPFHPPTTGEEWQTIDNDYHNIIMPGITHWQHPNFYGYFPCNASFEGAIADLYCASISNPGFNWSVSPSVTELEILMVDWVGRMLGFDQEWLSTSKSGTGGGIILGSASEVAVTVAIAARERCIALLAEEFPMPNNPTQADETHKGESLDADQNVAIEGKTASQIGQESTPDASTQMAQWRGKLTSKLVMYGTTQTHTIAAKAALILGLDFKALDVEAPNYSLSAATLRTAIEQDTAQGRIPFMLIATIGTTSSGAIDDISSLIQVARDYPTLWLHIDAAYAGVCLSIPEMRSAMHLDAINSGVVDSFSTNLHKWGLVQFDCSPLLVRDRGHLSRALTITPAYLKTKQGDAGNVLDLRNLQISLGRRFRSLKIWFVLRSFGVQGFQTHLKTTMDCARVFEDKLKADDSGLFEIVAPTRWALVVFRIKPPTYHSGQNDEATLLDKLNQTFWEDLQELSHKFVLTQTSLPNIGFCIRFVVGSPQTKTIHVENTWKLIAETAKKTWSQFNHQQPSSVLTQ</sequence>
<organism evidence="8 9">
    <name type="scientific">Ustilago trichophora</name>
    <dbReference type="NCBI Taxonomy" id="86804"/>
    <lineage>
        <taxon>Eukaryota</taxon>
        <taxon>Fungi</taxon>
        <taxon>Dikarya</taxon>
        <taxon>Basidiomycota</taxon>
        <taxon>Ustilaginomycotina</taxon>
        <taxon>Ustilaginomycetes</taxon>
        <taxon>Ustilaginales</taxon>
        <taxon>Ustilaginaceae</taxon>
        <taxon>Ustilago</taxon>
    </lineage>
</organism>
<dbReference type="SUPFAM" id="SSF53383">
    <property type="entry name" value="PLP-dependent transferases"/>
    <property type="match status" value="1"/>
</dbReference>
<keyword evidence="4 6" id="KW-0663">Pyridoxal phosphate</keyword>
<keyword evidence="5 7" id="KW-0456">Lyase</keyword>